<evidence type="ECO:0000256" key="2">
    <source>
        <dbReference type="ARBA" id="ARBA00022801"/>
    </source>
</evidence>
<dbReference type="GO" id="GO:0003677">
    <property type="term" value="F:DNA binding"/>
    <property type="evidence" value="ECO:0007669"/>
    <property type="project" value="InterPro"/>
</dbReference>
<name>A0A926L994_9ACTN</name>
<evidence type="ECO:0000313" key="7">
    <source>
        <dbReference type="EMBL" id="MBD0422676.1"/>
    </source>
</evidence>
<dbReference type="Proteomes" id="UP000621210">
    <property type="component" value="Unassembled WGS sequence"/>
</dbReference>
<evidence type="ECO:0000256" key="1">
    <source>
        <dbReference type="ARBA" id="ARBA00022741"/>
    </source>
</evidence>
<feature type="binding site" evidence="5">
    <location>
        <begin position="24"/>
        <end position="31"/>
    </location>
    <ligand>
        <name>ATP</name>
        <dbReference type="ChEBI" id="CHEBI:30616"/>
    </ligand>
</feature>
<dbReference type="Pfam" id="PF13245">
    <property type="entry name" value="AAA_19"/>
    <property type="match status" value="1"/>
</dbReference>
<dbReference type="InterPro" id="IPR014016">
    <property type="entry name" value="UvrD-like_ATP-bd"/>
</dbReference>
<dbReference type="PANTHER" id="PTHR11070:SF3">
    <property type="entry name" value="DNA 3'-5' HELICASE"/>
    <property type="match status" value="1"/>
</dbReference>
<keyword evidence="3 5" id="KW-0347">Helicase</keyword>
<keyword evidence="8" id="KW-1185">Reference proteome</keyword>
<reference evidence="7" key="2">
    <citation type="submission" date="2020-09" db="EMBL/GenBank/DDBJ databases">
        <authorList>
            <person name="Luo X."/>
        </authorList>
    </citation>
    <scope>NUCLEOTIDE SEQUENCE</scope>
    <source>
        <strain evidence="7">TRM S81-3</strain>
    </source>
</reference>
<dbReference type="GO" id="GO:0016787">
    <property type="term" value="F:hydrolase activity"/>
    <property type="evidence" value="ECO:0007669"/>
    <property type="project" value="UniProtKB-UniRule"/>
</dbReference>
<dbReference type="InterPro" id="IPR000212">
    <property type="entry name" value="DNA_helicase_UvrD/REP"/>
</dbReference>
<dbReference type="GO" id="GO:0005829">
    <property type="term" value="C:cytosol"/>
    <property type="evidence" value="ECO:0007669"/>
    <property type="project" value="TreeGrafter"/>
</dbReference>
<dbReference type="GO" id="GO:0043138">
    <property type="term" value="F:3'-5' DNA helicase activity"/>
    <property type="evidence" value="ECO:0007669"/>
    <property type="project" value="TreeGrafter"/>
</dbReference>
<evidence type="ECO:0000256" key="3">
    <source>
        <dbReference type="ARBA" id="ARBA00022806"/>
    </source>
</evidence>
<dbReference type="GO" id="GO:0005524">
    <property type="term" value="F:ATP binding"/>
    <property type="evidence" value="ECO:0007669"/>
    <property type="project" value="UniProtKB-UniRule"/>
</dbReference>
<dbReference type="PROSITE" id="PS51198">
    <property type="entry name" value="UVRD_HELICASE_ATP_BIND"/>
    <property type="match status" value="1"/>
</dbReference>
<sequence>MARLDTLEAVATELEARRSFLVEAGAGAGKTTTLVRALQHLLTHHRADLEAHGRRIACITYTNVAKKKIHERIAADPLVDVGTIHEFLWSVIQPYQHELWQQILEYNKDLSKPEDLDDVTDPPVIEYSDRGRRLHEGRISHDDVIALSLRLVTAHPKLIRIITSKYPVIFVDEYQDTSPKTIQLLLDHLAGAGREKCVVGLFGDSMQKIYESGVGAVKRPGLLTEITKHENYRCSPPVVEVLNRMRPELPQDAVGKQQTGEVHLFLNSSIPAGHERLTAAEATLARNGWTRENCKYLLLTHRGIAGTLEYANLLEQYRKLGRYGPDDLMARNEPYIQYLTRIEAVSTAFHNNDFAELTNLLDEGRTRITRHAHKRAISDAIRALDAIRSTGTIGEVLDLMADGHLLALPGMLKDLERRRSATNLGERDQRRADFSNNLRTVSYREVISVTHFIDELTPFSTQHGVKGDEFENVVVVVDDRAWNRYNIGKMLAGTDKPDRTERSRNLFYVCCSRAQRGLAVVFIDDLPDGAEPTLHTWFESGTIHP</sequence>
<evidence type="ECO:0000256" key="5">
    <source>
        <dbReference type="PROSITE-ProRule" id="PRU00560"/>
    </source>
</evidence>
<evidence type="ECO:0000259" key="6">
    <source>
        <dbReference type="PROSITE" id="PS51198"/>
    </source>
</evidence>
<organism evidence="7 8">
    <name type="scientific">Streptomyces griseicoloratus</name>
    <dbReference type="NCBI Taxonomy" id="2752516"/>
    <lineage>
        <taxon>Bacteria</taxon>
        <taxon>Bacillati</taxon>
        <taxon>Actinomycetota</taxon>
        <taxon>Actinomycetes</taxon>
        <taxon>Kitasatosporales</taxon>
        <taxon>Streptomycetaceae</taxon>
        <taxon>Streptomyces</taxon>
    </lineage>
</organism>
<keyword evidence="4 5" id="KW-0067">ATP-binding</keyword>
<evidence type="ECO:0000313" key="8">
    <source>
        <dbReference type="Proteomes" id="UP000621210"/>
    </source>
</evidence>
<comment type="caution">
    <text evidence="7">The sequence shown here is derived from an EMBL/GenBank/DDBJ whole genome shotgun (WGS) entry which is preliminary data.</text>
</comment>
<dbReference type="InterPro" id="IPR027417">
    <property type="entry name" value="P-loop_NTPase"/>
</dbReference>
<dbReference type="Gene3D" id="3.40.50.300">
    <property type="entry name" value="P-loop containing nucleotide triphosphate hydrolases"/>
    <property type="match status" value="2"/>
</dbReference>
<dbReference type="EMBL" id="JACVQF010000216">
    <property type="protein sequence ID" value="MBD0422676.1"/>
    <property type="molecule type" value="Genomic_DNA"/>
</dbReference>
<dbReference type="PANTHER" id="PTHR11070">
    <property type="entry name" value="UVRD / RECB / PCRA DNA HELICASE FAMILY MEMBER"/>
    <property type="match status" value="1"/>
</dbReference>
<dbReference type="RefSeq" id="WP_188183650.1">
    <property type="nucleotide sequence ID" value="NZ_JACVQF010000216.1"/>
</dbReference>
<dbReference type="AlphaFoldDB" id="A0A926L994"/>
<protein>
    <submittedName>
        <fullName evidence="7">ATP-dependent helicase</fullName>
    </submittedName>
</protein>
<gene>
    <name evidence="7" type="ORF">H0H10_26535</name>
</gene>
<reference evidence="7" key="1">
    <citation type="submission" date="2020-09" db="EMBL/GenBank/DDBJ databases">
        <title>Streptomyces grisecoloratus sp. nov., isolated from cotton soil.</title>
        <authorList>
            <person name="Xing L."/>
        </authorList>
    </citation>
    <scope>NUCLEOTIDE SEQUENCE</scope>
    <source>
        <strain evidence="7">TRM S81-3</strain>
    </source>
</reference>
<evidence type="ECO:0000256" key="4">
    <source>
        <dbReference type="ARBA" id="ARBA00022840"/>
    </source>
</evidence>
<dbReference type="GO" id="GO:0000725">
    <property type="term" value="P:recombinational repair"/>
    <property type="evidence" value="ECO:0007669"/>
    <property type="project" value="TreeGrafter"/>
</dbReference>
<keyword evidence="2 5" id="KW-0378">Hydrolase</keyword>
<feature type="domain" description="UvrD-like helicase ATP-binding" evidence="6">
    <location>
        <begin position="3"/>
        <end position="235"/>
    </location>
</feature>
<accession>A0A926L994</accession>
<dbReference type="SUPFAM" id="SSF52540">
    <property type="entry name" value="P-loop containing nucleoside triphosphate hydrolases"/>
    <property type="match status" value="1"/>
</dbReference>
<proteinExistence type="predicted"/>
<keyword evidence="1 5" id="KW-0547">Nucleotide-binding</keyword>